<evidence type="ECO:0000313" key="2">
    <source>
        <dbReference type="Proteomes" id="UP001225043"/>
    </source>
</evidence>
<keyword evidence="2" id="KW-1185">Reference proteome</keyword>
<name>A0A7D7F460_9VIRU</name>
<accession>A0A7D7F460</accession>
<dbReference type="EMBL" id="MT354566">
    <property type="protein sequence ID" value="QMP84022.1"/>
    <property type="molecule type" value="Genomic_RNA"/>
</dbReference>
<evidence type="ECO:0000313" key="1">
    <source>
        <dbReference type="EMBL" id="QMP84022.1"/>
    </source>
</evidence>
<reference evidence="1" key="1">
    <citation type="submission" date="2020-04" db="EMBL/GenBank/DDBJ databases">
        <title>Virome characterization of Cryphonectria parasitica isolates from Azerbaijan unveiled a new mymonavirus and a putative new RNA virus with a GDD motif unrelated to existing viral sequences.</title>
        <authorList>
            <person name="Forgia M."/>
            <person name="Isgenderli E."/>
            <person name="Aghayeva D."/>
            <person name="Turina M."/>
        </authorList>
    </citation>
    <scope>NUCLEOTIDE SEQUENCE</scope>
    <source>
        <strain evidence="1">ACP34</strain>
    </source>
</reference>
<dbReference type="Proteomes" id="UP001225043">
    <property type="component" value="Segment"/>
</dbReference>
<sequence length="757" mass="86237">MMSGDWRCVVLALLYHPTTQARSVDRPTHQPTQGHPRSLRPVIRACCVSMFKRMKHTAATYWTWSWTFSHHTALCTVVQTIPSLSLLQRKDILGLCRSQTPIIPGSHQHRQLKCLTDIIQVPSEPQRRENDIQYLEYSFHRFLRDYQDVYLDHLSAAVIALSVRVAPGISDSDFQNSLSSSISKEISAAITISNQARFDFRSVMDSSLSSRFIPFTDRLPPSPEVASDTYIALCRVRSRLDNRFLLPTLGNKTVGQVVRHNFYDIYDSFGLTFKHEGRRNDDTVSTSDCMRLYLETGVYPHGPVEMRRAWTYNQLDPRVYYARGGDVMHTSQYVQSIANMLIDAFPETHRKDRFMPPRDPLADDDVEVIYDYSSFTSTLDSVVPFLDNLAEFFRGTVVHLVDFRNGVVPTDLGDLIARYNTECNLYGTFDASRVLGQSAGTTLLQHTCGMLGVEGNIFFATLLHGIHLRFIAGLNRSRCVGDDARMHHRVPFGIMDNTETDYLAWVLAGCGDLSKEKMGKFESGVDSELQAYRYIKRPIHRDGSIMIEGILLTLPSIIPLLGAQDRFHTVTPSVSHPSRRTYSQILRFIQELFIHGLCYDSDDVSWKSILKHLMFLRRLCIAEDPDFEHSMFMNSSYLTKYRFPPPETWGKMPITDWVVGDIMYDEVIRFPMKGERESEGGCDGRVGSEMLRMGSKARGCLVKLGYLEEEKMFDDVSVKLVGLDLFLEYLGGRYRSISKFVVVKDIPGWVAQVPSSL</sequence>
<organism evidence="1 2">
    <name type="scientific">Cryphonectria parasitica ambivirus 1</name>
    <dbReference type="NCBI Taxonomy" id="2755407"/>
    <lineage>
        <taxon>Viruses</taxon>
        <taxon>Riboviria</taxon>
        <taxon>Orthornavirae</taxon>
        <taxon>Ambiviricota</taxon>
        <taxon>Suforviricetes</taxon>
        <taxon>Crytulvirales</taxon>
        <taxon>Unambiviridae</taxon>
        <taxon>Orthounambivirus</taxon>
        <taxon>Orthounambivirus cryphonectriae</taxon>
    </lineage>
</organism>
<protein>
    <submittedName>
        <fullName evidence="1">Uncharacterized protein</fullName>
    </submittedName>
</protein>
<proteinExistence type="predicted"/>